<dbReference type="Gene3D" id="2.60.40.10">
    <property type="entry name" value="Immunoglobulins"/>
    <property type="match status" value="1"/>
</dbReference>
<comment type="caution">
    <text evidence="2">The sequence shown here is derived from an EMBL/GenBank/DDBJ whole genome shotgun (WGS) entry which is preliminary data.</text>
</comment>
<feature type="region of interest" description="Disordered" evidence="1">
    <location>
        <begin position="37"/>
        <end position="65"/>
    </location>
</feature>
<dbReference type="RefSeq" id="WP_111167296.1">
    <property type="nucleotide sequence ID" value="NZ_POUA01000073.1"/>
</dbReference>
<accession>A0A2W2HGX5</accession>
<keyword evidence="3" id="KW-1185">Reference proteome</keyword>
<dbReference type="EMBL" id="POUA01000073">
    <property type="protein sequence ID" value="PZG48868.1"/>
    <property type="molecule type" value="Genomic_DNA"/>
</dbReference>
<dbReference type="GO" id="GO:0005975">
    <property type="term" value="P:carbohydrate metabolic process"/>
    <property type="evidence" value="ECO:0007669"/>
    <property type="project" value="UniProtKB-ARBA"/>
</dbReference>
<protein>
    <recommendedName>
        <fullName evidence="4">DUF11 domain-containing protein</fullName>
    </recommendedName>
</protein>
<evidence type="ECO:0000256" key="1">
    <source>
        <dbReference type="SAM" id="MobiDB-lite"/>
    </source>
</evidence>
<reference evidence="2 3" key="1">
    <citation type="submission" date="2018-01" db="EMBL/GenBank/DDBJ databases">
        <title>Draft genome sequence of Sphaerisporangium sp. 7K107.</title>
        <authorList>
            <person name="Sahin N."/>
            <person name="Saygin H."/>
            <person name="Ay H."/>
        </authorList>
    </citation>
    <scope>NUCLEOTIDE SEQUENCE [LARGE SCALE GENOMIC DNA]</scope>
    <source>
        <strain evidence="2 3">7K107</strain>
    </source>
</reference>
<sequence length="90" mass="9012">MALITYTSGADLDVSITDSPAPVSLGTTVAYNATVTSSGPEDATGTTPAFGMAAGSPTTSCPPHPTWSCVPDPRRDPTMYGIHASAVGLA</sequence>
<proteinExistence type="predicted"/>
<dbReference type="AlphaFoldDB" id="A0A2W2HGX5"/>
<evidence type="ECO:0000313" key="2">
    <source>
        <dbReference type="EMBL" id="PZG48868.1"/>
    </source>
</evidence>
<dbReference type="Proteomes" id="UP000248544">
    <property type="component" value="Unassembled WGS sequence"/>
</dbReference>
<dbReference type="InterPro" id="IPR013783">
    <property type="entry name" value="Ig-like_fold"/>
</dbReference>
<gene>
    <name evidence="2" type="ORF">C1I98_12250</name>
</gene>
<evidence type="ECO:0008006" key="4">
    <source>
        <dbReference type="Google" id="ProtNLM"/>
    </source>
</evidence>
<name>A0A2W2HGX5_9ACTN</name>
<organism evidence="2 3">
    <name type="scientific">Spongiactinospora gelatinilytica</name>
    <dbReference type="NCBI Taxonomy" id="2666298"/>
    <lineage>
        <taxon>Bacteria</taxon>
        <taxon>Bacillati</taxon>
        <taxon>Actinomycetota</taxon>
        <taxon>Actinomycetes</taxon>
        <taxon>Streptosporangiales</taxon>
        <taxon>Streptosporangiaceae</taxon>
        <taxon>Spongiactinospora</taxon>
    </lineage>
</organism>
<evidence type="ECO:0000313" key="3">
    <source>
        <dbReference type="Proteomes" id="UP000248544"/>
    </source>
</evidence>
<feature type="compositionally biased region" description="Polar residues" evidence="1">
    <location>
        <begin position="37"/>
        <end position="47"/>
    </location>
</feature>